<organism evidence="10 11">
    <name type="scientific">Pieris brassicae</name>
    <name type="common">White butterfly</name>
    <name type="synonym">Large white butterfly</name>
    <dbReference type="NCBI Taxonomy" id="7116"/>
    <lineage>
        <taxon>Eukaryota</taxon>
        <taxon>Metazoa</taxon>
        <taxon>Ecdysozoa</taxon>
        <taxon>Arthropoda</taxon>
        <taxon>Hexapoda</taxon>
        <taxon>Insecta</taxon>
        <taxon>Pterygota</taxon>
        <taxon>Neoptera</taxon>
        <taxon>Endopterygota</taxon>
        <taxon>Lepidoptera</taxon>
        <taxon>Glossata</taxon>
        <taxon>Ditrysia</taxon>
        <taxon>Papilionoidea</taxon>
        <taxon>Pieridae</taxon>
        <taxon>Pierinae</taxon>
        <taxon>Pieris</taxon>
    </lineage>
</organism>
<dbReference type="GO" id="GO:0007165">
    <property type="term" value="P:signal transduction"/>
    <property type="evidence" value="ECO:0007669"/>
    <property type="project" value="InterPro"/>
</dbReference>
<evidence type="ECO:0000259" key="9">
    <source>
        <dbReference type="PROSITE" id="PS50835"/>
    </source>
</evidence>
<evidence type="ECO:0000256" key="5">
    <source>
        <dbReference type="ARBA" id="ARBA00023136"/>
    </source>
</evidence>
<evidence type="ECO:0000256" key="6">
    <source>
        <dbReference type="SAM" id="Phobius"/>
    </source>
</evidence>
<evidence type="ECO:0000256" key="1">
    <source>
        <dbReference type="ARBA" id="ARBA00004167"/>
    </source>
</evidence>
<evidence type="ECO:0008006" key="12">
    <source>
        <dbReference type="Google" id="ProtNLM"/>
    </source>
</evidence>
<keyword evidence="2 6" id="KW-0812">Transmembrane</keyword>
<evidence type="ECO:0000313" key="11">
    <source>
        <dbReference type="Proteomes" id="UP001152562"/>
    </source>
</evidence>
<dbReference type="PROSITE" id="PS50104">
    <property type="entry name" value="TIR"/>
    <property type="match status" value="1"/>
</dbReference>
<evidence type="ECO:0000256" key="2">
    <source>
        <dbReference type="ARBA" id="ARBA00022692"/>
    </source>
</evidence>
<keyword evidence="11" id="KW-1185">Reference proteome</keyword>
<feature type="domain" description="TIR" evidence="8">
    <location>
        <begin position="770"/>
        <end position="908"/>
    </location>
</feature>
<dbReference type="GO" id="GO:0005886">
    <property type="term" value="C:plasma membrane"/>
    <property type="evidence" value="ECO:0007669"/>
    <property type="project" value="TreeGrafter"/>
</dbReference>
<comment type="subcellular location">
    <subcellularLocation>
        <location evidence="1">Membrane</location>
        <topology evidence="1">Single-pass membrane protein</topology>
    </subcellularLocation>
</comment>
<dbReference type="PROSITE" id="PS50835">
    <property type="entry name" value="IG_LIKE"/>
    <property type="match status" value="1"/>
</dbReference>
<name>A0A9P0SZ15_PIEBR</name>
<sequence>MPKVAVWWCLIVCGWNGGATSHELKEDIPVLQCPPNVNASQCLYKGHQADEFLFSLQGKDVTVKYGAKHFKLSCPQGINLEDGILPAFAHPTAVPTVTLKGCTPPAALAPALAALNVSLTTLTDLTLRALPALPAETLSLCSSLNLTLLELEAVRGRPTLFADTLKDCTGLVTLRLMGVIINLAALNLLPVSLKQLALCSGSLEELPPTALQRLTILERLEIQSDRLRNAPLAVATNLRAVVIRAPLSNLTIAAKLENVTLSGGAAAVVPNGTCNVRSLRLGGAPENATTEWLRSCGQLKALTWYCAARGTAGRIPLPPAASLENLRVYRCRLDLVNEAWLRGAPALSSLELMDHAATALPRELLVWNVALRSLSLRSTELNRESVRALEIAELLQLRELDLSDNPSLGDLCGGGSNVDVNAVSALVRLRALRVLKLRGTNATRLCPDWRRDLPALNLLDLRKNNISRLQEEDLQWSQESVTVELCDNPLETVSYSGEQYRAALVEPPSRVNVGLCKNDILAPTLRCDCDVYWFAHALRDRPGHAPPALAALRCPGGTLLRDTPLEDLTCPVPAPPCPHACRCAATGEAVSVSCNRAELDAVPSLPSELPVRTLDLSHNALTRLGTVALPANLTLLDVSHNRLQLVDLEEVEAALNASRLLRIAGNPLRCECAAREAMAALIAASPRIEDWSQVRCSDGVLIAALQPGALCARPALTAALVTLLAATAFAMMSIAVFLTSRRARKRIKWFLWWRWRGAEIEAEEVDAKDARYEAFVSFATNEAGRAAKLAARLESQGRRLCLHHRDWAPGELITEQIARSVRDSRRTIVLLSDAFLDSAWARAEFRAAWALTQRERKPRLLLVLLPELTVPRSTLAAALPADLSVAVATCTYLEWDEPRFWERLERAVPLPLVSVASPDENASNDAQRY</sequence>
<evidence type="ECO:0000259" key="8">
    <source>
        <dbReference type="PROSITE" id="PS50104"/>
    </source>
</evidence>
<accession>A0A9P0SZ15</accession>
<keyword evidence="5 6" id="KW-0472">Membrane</keyword>
<dbReference type="PANTHER" id="PTHR24365:SF541">
    <property type="entry name" value="PROTEIN TOLL-RELATED"/>
    <property type="match status" value="1"/>
</dbReference>
<comment type="caution">
    <text evidence="10">The sequence shown here is derived from an EMBL/GenBank/DDBJ whole genome shotgun (WGS) entry which is preliminary data.</text>
</comment>
<dbReference type="InterPro" id="IPR032675">
    <property type="entry name" value="LRR_dom_sf"/>
</dbReference>
<dbReference type="GO" id="GO:0038023">
    <property type="term" value="F:signaling receptor activity"/>
    <property type="evidence" value="ECO:0007669"/>
    <property type="project" value="TreeGrafter"/>
</dbReference>
<dbReference type="InterPro" id="IPR007110">
    <property type="entry name" value="Ig-like_dom"/>
</dbReference>
<reference evidence="10" key="1">
    <citation type="submission" date="2022-05" db="EMBL/GenBank/DDBJ databases">
        <authorList>
            <person name="Okamura Y."/>
        </authorList>
    </citation>
    <scope>NUCLEOTIDE SEQUENCE</scope>
</reference>
<evidence type="ECO:0000256" key="4">
    <source>
        <dbReference type="ARBA" id="ARBA00022989"/>
    </source>
</evidence>
<dbReference type="EMBL" id="CALOZG010000003">
    <property type="protein sequence ID" value="CAH3996766.1"/>
    <property type="molecule type" value="Genomic_DNA"/>
</dbReference>
<evidence type="ECO:0000256" key="3">
    <source>
        <dbReference type="ARBA" id="ARBA00022729"/>
    </source>
</evidence>
<feature type="chain" id="PRO_5040192875" description="TIR domain-containing protein" evidence="7">
    <location>
        <begin position="22"/>
        <end position="929"/>
    </location>
</feature>
<gene>
    <name evidence="10" type="ORF">PIBRA_LOCUS2395</name>
</gene>
<evidence type="ECO:0000256" key="7">
    <source>
        <dbReference type="SAM" id="SignalP"/>
    </source>
</evidence>
<proteinExistence type="predicted"/>
<evidence type="ECO:0000313" key="10">
    <source>
        <dbReference type="EMBL" id="CAH3996766.1"/>
    </source>
</evidence>
<dbReference type="InterPro" id="IPR035897">
    <property type="entry name" value="Toll_tir_struct_dom_sf"/>
</dbReference>
<dbReference type="Gene3D" id="3.80.10.10">
    <property type="entry name" value="Ribonuclease Inhibitor"/>
    <property type="match status" value="4"/>
</dbReference>
<dbReference type="SUPFAM" id="SSF52058">
    <property type="entry name" value="L domain-like"/>
    <property type="match status" value="1"/>
</dbReference>
<dbReference type="InterPro" id="IPR000157">
    <property type="entry name" value="TIR_dom"/>
</dbReference>
<dbReference type="Pfam" id="PF13676">
    <property type="entry name" value="TIR_2"/>
    <property type="match status" value="1"/>
</dbReference>
<dbReference type="PANTHER" id="PTHR24365">
    <property type="entry name" value="TOLL-LIKE RECEPTOR"/>
    <property type="match status" value="1"/>
</dbReference>
<dbReference type="Proteomes" id="UP001152562">
    <property type="component" value="Unassembled WGS sequence"/>
</dbReference>
<protein>
    <recommendedName>
        <fullName evidence="12">TIR domain-containing protein</fullName>
    </recommendedName>
</protein>
<dbReference type="Gene3D" id="3.40.50.10140">
    <property type="entry name" value="Toll/interleukin-1 receptor homology (TIR) domain"/>
    <property type="match status" value="1"/>
</dbReference>
<keyword evidence="4 6" id="KW-1133">Transmembrane helix</keyword>
<dbReference type="SUPFAM" id="SSF52047">
    <property type="entry name" value="RNI-like"/>
    <property type="match status" value="1"/>
</dbReference>
<dbReference type="AlphaFoldDB" id="A0A9P0SZ15"/>
<feature type="domain" description="Ig-like" evidence="9">
    <location>
        <begin position="246"/>
        <end position="348"/>
    </location>
</feature>
<keyword evidence="3 7" id="KW-0732">Signal</keyword>
<dbReference type="SMART" id="SM00255">
    <property type="entry name" value="TIR"/>
    <property type="match status" value="1"/>
</dbReference>
<dbReference type="SUPFAM" id="SSF52200">
    <property type="entry name" value="Toll/Interleukin receptor TIR domain"/>
    <property type="match status" value="1"/>
</dbReference>
<feature type="transmembrane region" description="Helical" evidence="6">
    <location>
        <begin position="715"/>
        <end position="738"/>
    </location>
</feature>
<feature type="signal peptide" evidence="7">
    <location>
        <begin position="1"/>
        <end position="21"/>
    </location>
</feature>